<sequence>MLMDELEPRTPDAIPLRHLLWGLLGIGAVLSVLQLLLYVRGGGVWIEALLAWTDGSRVANQMVRWQLALNGWGFAGFVAYLVIDTALFLPLYWLVMWRAWALWLPPRTPEGGHLKLATWRGVGFTLPLLLVAADLVENAAALHHQELDLLLGMALCATLTFGLWVRVPLLGTWAEAAHESPLWLQVGLLGACVLLAGALAALWWPHAPEADSLSLQLASAAHALKFALLALWLLATAGLAVHRRHLAAGYAVPA</sequence>
<gene>
    <name evidence="2" type="ORF">I7X39_06525</name>
</gene>
<feature type="transmembrane region" description="Helical" evidence="1">
    <location>
        <begin position="182"/>
        <end position="203"/>
    </location>
</feature>
<feature type="transmembrane region" description="Helical" evidence="1">
    <location>
        <begin position="20"/>
        <end position="39"/>
    </location>
</feature>
<feature type="transmembrane region" description="Helical" evidence="1">
    <location>
        <begin position="149"/>
        <end position="170"/>
    </location>
</feature>
<proteinExistence type="predicted"/>
<organism evidence="2 3">
    <name type="scientific">Inhella proteolytica</name>
    <dbReference type="NCBI Taxonomy" id="2795029"/>
    <lineage>
        <taxon>Bacteria</taxon>
        <taxon>Pseudomonadati</taxon>
        <taxon>Pseudomonadota</taxon>
        <taxon>Betaproteobacteria</taxon>
        <taxon>Burkholderiales</taxon>
        <taxon>Sphaerotilaceae</taxon>
        <taxon>Inhella</taxon>
    </lineage>
</organism>
<feature type="transmembrane region" description="Helical" evidence="1">
    <location>
        <begin position="72"/>
        <end position="95"/>
    </location>
</feature>
<keyword evidence="1" id="KW-0472">Membrane</keyword>
<dbReference type="Proteomes" id="UP000613266">
    <property type="component" value="Unassembled WGS sequence"/>
</dbReference>
<dbReference type="AlphaFoldDB" id="A0A931J2K1"/>
<accession>A0A931J2K1</accession>
<keyword evidence="3" id="KW-1185">Reference proteome</keyword>
<dbReference type="EMBL" id="JAEDAK010000003">
    <property type="protein sequence ID" value="MBH9576553.1"/>
    <property type="molecule type" value="Genomic_DNA"/>
</dbReference>
<evidence type="ECO:0000313" key="3">
    <source>
        <dbReference type="Proteomes" id="UP000613266"/>
    </source>
</evidence>
<feature type="transmembrane region" description="Helical" evidence="1">
    <location>
        <begin position="223"/>
        <end position="241"/>
    </location>
</feature>
<keyword evidence="1" id="KW-1133">Transmembrane helix</keyword>
<keyword evidence="1" id="KW-0812">Transmembrane</keyword>
<evidence type="ECO:0000256" key="1">
    <source>
        <dbReference type="SAM" id="Phobius"/>
    </source>
</evidence>
<protein>
    <submittedName>
        <fullName evidence="2">Uncharacterized protein</fullName>
    </submittedName>
</protein>
<reference evidence="2" key="1">
    <citation type="submission" date="2020-12" db="EMBL/GenBank/DDBJ databases">
        <title>The genome sequence of Inhella sp. 1Y17.</title>
        <authorList>
            <person name="Liu Y."/>
        </authorList>
    </citation>
    <scope>NUCLEOTIDE SEQUENCE</scope>
    <source>
        <strain evidence="2">1Y17</strain>
    </source>
</reference>
<feature type="transmembrane region" description="Helical" evidence="1">
    <location>
        <begin position="116"/>
        <end position="137"/>
    </location>
</feature>
<evidence type="ECO:0000313" key="2">
    <source>
        <dbReference type="EMBL" id="MBH9576553.1"/>
    </source>
</evidence>
<name>A0A931J2K1_9BURK</name>
<dbReference type="RefSeq" id="WP_198110163.1">
    <property type="nucleotide sequence ID" value="NZ_JAEDAK010000003.1"/>
</dbReference>
<comment type="caution">
    <text evidence="2">The sequence shown here is derived from an EMBL/GenBank/DDBJ whole genome shotgun (WGS) entry which is preliminary data.</text>
</comment>